<reference evidence="2" key="1">
    <citation type="submission" date="2019-11" db="EMBL/GenBank/DDBJ databases">
        <title>Isolation and characterization of two novel species in the genus Thiomicrorhabdus.</title>
        <authorList>
            <person name="Mochizuki J."/>
            <person name="Kojima H."/>
            <person name="Fukui M."/>
        </authorList>
    </citation>
    <scope>NUCLEOTIDE SEQUENCE [LARGE SCALE GENOMIC DNA]</scope>
    <source>
        <strain evidence="2">AkT22</strain>
    </source>
</reference>
<organism evidence="1 2">
    <name type="scientific">Thiosulfativibrio zosterae</name>
    <dbReference type="NCBI Taxonomy" id="2675053"/>
    <lineage>
        <taxon>Bacteria</taxon>
        <taxon>Pseudomonadati</taxon>
        <taxon>Pseudomonadota</taxon>
        <taxon>Gammaproteobacteria</taxon>
        <taxon>Thiotrichales</taxon>
        <taxon>Piscirickettsiaceae</taxon>
        <taxon>Thiosulfativibrio</taxon>
    </lineage>
</organism>
<accession>A0A6F8PQ99</accession>
<dbReference type="Proteomes" id="UP000501466">
    <property type="component" value="Chromosome"/>
</dbReference>
<proteinExistence type="predicted"/>
<sequence>MLIIALPFRKPWLSLLLFVYANISLATCPTPQLQSQFDQIELKLLNNPDNRYFQLAYSILMSECESPIAQSKWQANGRSLTSLGFSTNPSRLSNLNAFEITLPEGTLSFLNQSKPKSSVFGGVDISVNLIYNNQYSLAMSVSRQEYAMVAEQESYFIGIDSVINKVDLAGLSVSKQTLFGIEQNTLKLFYKKTLSKKISFGVVLAENSYRNATIFNDNQLNIEVSAFLDNTLKVQAAAISSFPQQIRAGGRYDALEFNLIKGRSVSEGVNAFLGVGLRFQKDSQAYSPLIKNNAVRELVVLKGMALLEKSFKTKFLGDFKSYARVSYLEQKSSLAMFEWHTLDFELGLLKSW</sequence>
<dbReference type="AlphaFoldDB" id="A0A6F8PQ99"/>
<dbReference type="KEGG" id="tzo:THMIRHAT_20470"/>
<evidence type="ECO:0000313" key="2">
    <source>
        <dbReference type="Proteomes" id="UP000501466"/>
    </source>
</evidence>
<dbReference type="EMBL" id="AP021888">
    <property type="protein sequence ID" value="BBP44301.1"/>
    <property type="molecule type" value="Genomic_DNA"/>
</dbReference>
<evidence type="ECO:0000313" key="1">
    <source>
        <dbReference type="EMBL" id="BBP44301.1"/>
    </source>
</evidence>
<protein>
    <submittedName>
        <fullName evidence="1">Uncharacterized protein</fullName>
    </submittedName>
</protein>
<gene>
    <name evidence="1" type="ORF">THMIRHAT_20470</name>
</gene>
<name>A0A6F8PQ99_9GAMM</name>
<keyword evidence="2" id="KW-1185">Reference proteome</keyword>